<keyword evidence="3" id="KW-1185">Reference proteome</keyword>
<dbReference type="Proteomes" id="UP001497744">
    <property type="component" value="Unassembled WGS sequence"/>
</dbReference>
<gene>
    <name evidence="2" type="ORF">BcabD6B2_37710</name>
</gene>
<name>A0AAV4LVY5_BABCB</name>
<comment type="caution">
    <text evidence="2">The sequence shown here is derived from an EMBL/GenBank/DDBJ whole genome shotgun (WGS) entry which is preliminary data.</text>
</comment>
<protein>
    <submittedName>
        <fullName evidence="2">Variant erythrocyte surface antigen-1 family protein</fullName>
    </submittedName>
</protein>
<feature type="transmembrane region" description="Helical" evidence="1">
    <location>
        <begin position="1299"/>
        <end position="1320"/>
    </location>
</feature>
<sequence>MTAEPKKLTQPPENLKEAIDWVLRVTGGDNAPMIYMPLFINDVDKIVNKYLYTNDAFPGKIIRSIEDDKGSFPEGPIKKLAEALRKFIGYQWEKKSSNPSEWKINGSGIVKHGVIYTSSKGQPQPQPPPDDSKKKALQNFFTAIEKIFEGLTELYLKCKTEWKTENLGGNSGGSNLKEFMAQNGFEETQLNPSMTADKIASEALQGLKEFDKAYNSLPTSLDAFRSKLQQTAISRPIDYPLAALYILATYAYVQSTSPATPSFLGYSGLTTLGGGAYGFNLGGLGTFRNGHCNVVYHGVPGGSRVTLFINTLTEQVNRLHQNLKDSGGKLASRFDQVTQALKSEPNGLITKLAEGLQQFIGASEGRGVDVHCAVLGVLRYTHPDLKNKYHTQLGNAIEACKNGVGCGHGGFQKALGTVQIQLEVRGTSIGSVLDTVKNVSAIKSNQSSVNAFAKQVNTYFTNVLEKVEKDKEVTKVNQAKGPIGTLKTQLGTLVGKVGEQKDAYPINVGESSSSGNQSLKQDIENLNKGGTGALRQLYTAFTSSNVRSSNPKAYALSAATHTATTAFVTVLQTDYTSYYKDATWENNSDKPQICAQIFLACLPLIFNGLSYFYWKCSHEKGWNKMTLGSPEPKAFMGLTSIGANRVKSGRKGSEILSKAFENFNEFQTAANGSTTSYADFLKKFRGSCLTTWQGSSITANGDNFLSDLCLCSTSYFRHQHQKRDAQARPPSSIREMLYWLMGLTATPQFGDLLGHIDNVVGSGFNVAVSGSTKQNETLSPDQVTSYILSTCYTAPSVLDIIQGRVPPKESQSEPWLHELYSNAVFNFKYPLSGAALFYALSDYTYALQFQLGFLYKQCQDMYTNTCGWQFCTFGQSINKSTASQIVESHICATGCTKDQHKQGDHASGNCEHAKCGEDTNGSPLQAFLTDKLKSFSRGHPSDPSSHLATCSGYLCHVPMGFNPNDLRAESNANTQGSHISLALGSFCGGFNTPLRQLSEKLGCLTKRTPRTLGDLFGFAWHLNGRLFKNERPTLQGLIGKFDTAFNLGGNLSTTFNNDPYSVIVKIWNKIRELRSQKPQLPTATGLSRSLEAMAPAIPFLYQLFMAKDTDFLPGALFDLKGIAEHSGHSTADLSSLYSSGCKEKGNNCGPYLYPLTHSDGATYAPRNASTYLSWVLYLSDDLQSWFQDMLDGFKDIDCMVSGCQSCNGNHRSGTTNCSCDSVVQCGGTLPLLYRHGFRYFNPLELMGGSSGSGDKRSCHQFAQQLQSVITGDPLNNLIKTIDDFLYYVRFRFMSMVSSFWLCSLAILLYFIVYGIDVLHFRSYVHLPSSHGIPPITLLTTGKAPILTKLNY</sequence>
<evidence type="ECO:0000313" key="3">
    <source>
        <dbReference type="Proteomes" id="UP001497744"/>
    </source>
</evidence>
<evidence type="ECO:0000313" key="2">
    <source>
        <dbReference type="EMBL" id="GIX64336.1"/>
    </source>
</evidence>
<dbReference type="RefSeq" id="XP_067716405.1">
    <property type="nucleotide sequence ID" value="XM_067860304.1"/>
</dbReference>
<dbReference type="GeneID" id="94195817"/>
<keyword evidence="1" id="KW-0472">Membrane</keyword>
<keyword evidence="1" id="KW-0812">Transmembrane</keyword>
<dbReference type="EMBL" id="BPLF01000003">
    <property type="protein sequence ID" value="GIX64336.1"/>
    <property type="molecule type" value="Genomic_DNA"/>
</dbReference>
<keyword evidence="1" id="KW-1133">Transmembrane helix</keyword>
<organism evidence="2 3">
    <name type="scientific">Babesia caballi</name>
    <dbReference type="NCBI Taxonomy" id="5871"/>
    <lineage>
        <taxon>Eukaryota</taxon>
        <taxon>Sar</taxon>
        <taxon>Alveolata</taxon>
        <taxon>Apicomplexa</taxon>
        <taxon>Aconoidasida</taxon>
        <taxon>Piroplasmida</taxon>
        <taxon>Babesiidae</taxon>
        <taxon>Babesia</taxon>
    </lineage>
</organism>
<reference evidence="2 3" key="1">
    <citation type="submission" date="2021-06" db="EMBL/GenBank/DDBJ databases">
        <title>Genome sequence of Babesia caballi.</title>
        <authorList>
            <person name="Yamagishi J."/>
            <person name="Kidaka T."/>
            <person name="Ochi A."/>
        </authorList>
    </citation>
    <scope>NUCLEOTIDE SEQUENCE [LARGE SCALE GENOMIC DNA]</scope>
    <source>
        <strain evidence="2">USDA-D6B2</strain>
    </source>
</reference>
<proteinExistence type="predicted"/>
<accession>A0AAV4LVY5</accession>
<evidence type="ECO:0000256" key="1">
    <source>
        <dbReference type="SAM" id="Phobius"/>
    </source>
</evidence>